<evidence type="ECO:0000313" key="7">
    <source>
        <dbReference type="Proteomes" id="UP001160625"/>
    </source>
</evidence>
<dbReference type="PROSITE" id="PS50931">
    <property type="entry name" value="HTH_LYSR"/>
    <property type="match status" value="1"/>
</dbReference>
<dbReference type="PANTHER" id="PTHR30537">
    <property type="entry name" value="HTH-TYPE TRANSCRIPTIONAL REGULATOR"/>
    <property type="match status" value="1"/>
</dbReference>
<dbReference type="PRINTS" id="PR00039">
    <property type="entry name" value="HTHLYSR"/>
</dbReference>
<dbReference type="InterPro" id="IPR005119">
    <property type="entry name" value="LysR_subst-bd"/>
</dbReference>
<accession>A0ABT6MXP4</accession>
<evidence type="ECO:0000259" key="5">
    <source>
        <dbReference type="PROSITE" id="PS50931"/>
    </source>
</evidence>
<evidence type="ECO:0000256" key="1">
    <source>
        <dbReference type="ARBA" id="ARBA00009437"/>
    </source>
</evidence>
<keyword evidence="2" id="KW-0805">Transcription regulation</keyword>
<dbReference type="CDD" id="cd08474">
    <property type="entry name" value="PBP2_CrgA_like_5"/>
    <property type="match status" value="1"/>
</dbReference>
<name>A0ABT6MXP4_9SPHN</name>
<dbReference type="RefSeq" id="WP_281043104.1">
    <property type="nucleotide sequence ID" value="NZ_JARYGZ010000001.1"/>
</dbReference>
<dbReference type="InterPro" id="IPR058163">
    <property type="entry name" value="LysR-type_TF_proteobact-type"/>
</dbReference>
<proteinExistence type="inferred from homology"/>
<dbReference type="EMBL" id="JARYGZ010000001">
    <property type="protein sequence ID" value="MDH7637762.1"/>
    <property type="molecule type" value="Genomic_DNA"/>
</dbReference>
<evidence type="ECO:0000313" key="6">
    <source>
        <dbReference type="EMBL" id="MDH7637762.1"/>
    </source>
</evidence>
<sequence length="299" mass="32717">MARRDFNDLLAFRAVAMDRSFTRAAARIGVSTSAMSHAIRGLEERIGIRLLNRTTRSVVPTEAGERLLATVSALFDGVEAELASLGELSDRPAGTIRITTSAHAAKTILEPALLPLLARHPLLKVELSAESGFVDIVAERFDAGVRLGETIAQDMVAVPIGPDMRMAAAASPDYFDRYPPPATPHDLSRHNCINLRFPTYGGLYAWEFEKDGRALNVRVDGQLTVNDTALALQAAMDGFGIAYITDDQVLPLIDAGRLIRVLEDWCPPFPGYHLYYPSRRQHSSGFAAVIEALRYRAEG</sequence>
<evidence type="ECO:0000256" key="3">
    <source>
        <dbReference type="ARBA" id="ARBA00023125"/>
    </source>
</evidence>
<dbReference type="SUPFAM" id="SSF46785">
    <property type="entry name" value="Winged helix' DNA-binding domain"/>
    <property type="match status" value="1"/>
</dbReference>
<dbReference type="InterPro" id="IPR036390">
    <property type="entry name" value="WH_DNA-bd_sf"/>
</dbReference>
<dbReference type="SUPFAM" id="SSF53850">
    <property type="entry name" value="Periplasmic binding protein-like II"/>
    <property type="match status" value="1"/>
</dbReference>
<organism evidence="6 7">
    <name type="scientific">Sphingomonas oryzagri</name>
    <dbReference type="NCBI Taxonomy" id="3042314"/>
    <lineage>
        <taxon>Bacteria</taxon>
        <taxon>Pseudomonadati</taxon>
        <taxon>Pseudomonadota</taxon>
        <taxon>Alphaproteobacteria</taxon>
        <taxon>Sphingomonadales</taxon>
        <taxon>Sphingomonadaceae</taxon>
        <taxon>Sphingomonas</taxon>
    </lineage>
</organism>
<dbReference type="Gene3D" id="1.10.10.10">
    <property type="entry name" value="Winged helix-like DNA-binding domain superfamily/Winged helix DNA-binding domain"/>
    <property type="match status" value="1"/>
</dbReference>
<dbReference type="InterPro" id="IPR036388">
    <property type="entry name" value="WH-like_DNA-bd_sf"/>
</dbReference>
<comment type="similarity">
    <text evidence="1">Belongs to the LysR transcriptional regulatory family.</text>
</comment>
<evidence type="ECO:0000256" key="2">
    <source>
        <dbReference type="ARBA" id="ARBA00023015"/>
    </source>
</evidence>
<dbReference type="Proteomes" id="UP001160625">
    <property type="component" value="Unassembled WGS sequence"/>
</dbReference>
<dbReference type="Pfam" id="PF00126">
    <property type="entry name" value="HTH_1"/>
    <property type="match status" value="1"/>
</dbReference>
<dbReference type="Pfam" id="PF03466">
    <property type="entry name" value="LysR_substrate"/>
    <property type="match status" value="1"/>
</dbReference>
<protein>
    <submittedName>
        <fullName evidence="6">LysR family transcriptional regulator</fullName>
    </submittedName>
</protein>
<reference evidence="6" key="1">
    <citation type="submission" date="2023-04" db="EMBL/GenBank/DDBJ databases">
        <title>Sphingomonas sp. MAHUQ-71 isolated from rice field.</title>
        <authorList>
            <person name="Huq M.A."/>
        </authorList>
    </citation>
    <scope>NUCLEOTIDE SEQUENCE</scope>
    <source>
        <strain evidence="6">MAHUQ-71</strain>
    </source>
</reference>
<keyword evidence="7" id="KW-1185">Reference proteome</keyword>
<keyword evidence="4" id="KW-0804">Transcription</keyword>
<gene>
    <name evidence="6" type="ORF">QGN17_03365</name>
</gene>
<dbReference type="InterPro" id="IPR000847">
    <property type="entry name" value="LysR_HTH_N"/>
</dbReference>
<dbReference type="Gene3D" id="3.40.190.290">
    <property type="match status" value="1"/>
</dbReference>
<comment type="caution">
    <text evidence="6">The sequence shown here is derived from an EMBL/GenBank/DDBJ whole genome shotgun (WGS) entry which is preliminary data.</text>
</comment>
<evidence type="ECO:0000256" key="4">
    <source>
        <dbReference type="ARBA" id="ARBA00023163"/>
    </source>
</evidence>
<feature type="domain" description="HTH lysR-type" evidence="5">
    <location>
        <begin position="4"/>
        <end position="61"/>
    </location>
</feature>
<dbReference type="PANTHER" id="PTHR30537:SF1">
    <property type="entry name" value="HTH-TYPE TRANSCRIPTIONAL REGULATOR PGRR"/>
    <property type="match status" value="1"/>
</dbReference>
<keyword evidence="3" id="KW-0238">DNA-binding</keyword>